<dbReference type="GO" id="GO:0032259">
    <property type="term" value="P:methylation"/>
    <property type="evidence" value="ECO:0007669"/>
    <property type="project" value="UniProtKB-KW"/>
</dbReference>
<evidence type="ECO:0000256" key="4">
    <source>
        <dbReference type="ARBA" id="ARBA00011905"/>
    </source>
</evidence>
<dbReference type="Proteomes" id="UP000003374">
    <property type="component" value="Unassembled WGS sequence"/>
</dbReference>
<dbReference type="HOGENOM" id="CLU_085515_1_0_6"/>
<dbReference type="HAMAP" id="MF_00812">
    <property type="entry name" value="Thiopur_methtran"/>
    <property type="match status" value="1"/>
</dbReference>
<feature type="binding site" evidence="9">
    <location>
        <position position="66"/>
    </location>
    <ligand>
        <name>S-adenosyl-L-methionine</name>
        <dbReference type="ChEBI" id="CHEBI:59789"/>
    </ligand>
</feature>
<dbReference type="InterPro" id="IPR029063">
    <property type="entry name" value="SAM-dependent_MTases_sf"/>
</dbReference>
<dbReference type="CDD" id="cd02440">
    <property type="entry name" value="AdoMet_MTases"/>
    <property type="match status" value="1"/>
</dbReference>
<organism evidence="10 11">
    <name type="scientific">Nitrococcus mobilis Nb-231</name>
    <dbReference type="NCBI Taxonomy" id="314278"/>
    <lineage>
        <taxon>Bacteria</taxon>
        <taxon>Pseudomonadati</taxon>
        <taxon>Pseudomonadota</taxon>
        <taxon>Gammaproteobacteria</taxon>
        <taxon>Chromatiales</taxon>
        <taxon>Ectothiorhodospiraceae</taxon>
        <taxon>Nitrococcus</taxon>
    </lineage>
</organism>
<dbReference type="EC" id="2.1.1.67" evidence="4 9"/>
<dbReference type="GO" id="GO:0010038">
    <property type="term" value="P:response to metal ion"/>
    <property type="evidence" value="ECO:0007669"/>
    <property type="project" value="InterPro"/>
</dbReference>
<dbReference type="InterPro" id="IPR022474">
    <property type="entry name" value="Thiopur_S-MeTfrase_Se/Te_detox"/>
</dbReference>
<evidence type="ECO:0000313" key="11">
    <source>
        <dbReference type="Proteomes" id="UP000003374"/>
    </source>
</evidence>
<comment type="subcellular location">
    <subcellularLocation>
        <location evidence="2 9">Cytoplasm</location>
    </subcellularLocation>
</comment>
<keyword evidence="6 9" id="KW-0489">Methyltransferase</keyword>
<accession>A4BSE5</accession>
<dbReference type="GO" id="GO:0008119">
    <property type="term" value="F:thiopurine S-methyltransferase activity"/>
    <property type="evidence" value="ECO:0007669"/>
    <property type="project" value="UniProtKB-UniRule"/>
</dbReference>
<dbReference type="SUPFAM" id="SSF53335">
    <property type="entry name" value="S-adenosyl-L-methionine-dependent methyltransferases"/>
    <property type="match status" value="1"/>
</dbReference>
<dbReference type="FunFam" id="3.40.50.150:FF:000101">
    <property type="entry name" value="Thiopurine S-methyltransferase"/>
    <property type="match status" value="1"/>
</dbReference>
<evidence type="ECO:0000256" key="1">
    <source>
        <dbReference type="ARBA" id="ARBA00000903"/>
    </source>
</evidence>
<keyword evidence="5 9" id="KW-0963">Cytoplasm</keyword>
<comment type="caution">
    <text evidence="10">The sequence shown here is derived from an EMBL/GenBank/DDBJ whole genome shotgun (WGS) entry which is preliminary data.</text>
</comment>
<proteinExistence type="inferred from homology"/>
<dbReference type="Pfam" id="PF05724">
    <property type="entry name" value="TPMT"/>
    <property type="match status" value="1"/>
</dbReference>
<evidence type="ECO:0000256" key="8">
    <source>
        <dbReference type="ARBA" id="ARBA00022691"/>
    </source>
</evidence>
<dbReference type="NCBIfam" id="TIGR03840">
    <property type="entry name" value="TMPT_Se_Te"/>
    <property type="match status" value="1"/>
</dbReference>
<dbReference type="GO" id="GO:0005737">
    <property type="term" value="C:cytoplasm"/>
    <property type="evidence" value="ECO:0007669"/>
    <property type="project" value="UniProtKB-SubCell"/>
</dbReference>
<evidence type="ECO:0000256" key="9">
    <source>
        <dbReference type="HAMAP-Rule" id="MF_00812"/>
    </source>
</evidence>
<dbReference type="InterPro" id="IPR008854">
    <property type="entry name" value="TPMT"/>
</dbReference>
<dbReference type="AlphaFoldDB" id="A4BSE5"/>
<keyword evidence="8 9" id="KW-0949">S-adenosyl-L-methionine</keyword>
<comment type="similarity">
    <text evidence="3 9">Belongs to the class I-like SAM-binding methyltransferase superfamily. TPMT family.</text>
</comment>
<dbReference type="OrthoDB" id="9778208at2"/>
<evidence type="ECO:0000256" key="6">
    <source>
        <dbReference type="ARBA" id="ARBA00022603"/>
    </source>
</evidence>
<keyword evidence="7 9" id="KW-0808">Transferase</keyword>
<gene>
    <name evidence="9" type="primary">tpm</name>
    <name evidence="10" type="ORF">NB231_13461</name>
</gene>
<name>A4BSE5_9GAMM</name>
<dbReference type="NCBIfam" id="NF009732">
    <property type="entry name" value="PRK13255.1"/>
    <property type="match status" value="1"/>
</dbReference>
<dbReference type="PANTHER" id="PTHR10259">
    <property type="entry name" value="THIOPURINE S-METHYLTRANSFERASE"/>
    <property type="match status" value="1"/>
</dbReference>
<feature type="binding site" evidence="9">
    <location>
        <position position="123"/>
    </location>
    <ligand>
        <name>S-adenosyl-L-methionine</name>
        <dbReference type="ChEBI" id="CHEBI:59789"/>
    </ligand>
</feature>
<dbReference type="PIRSF" id="PIRSF023956">
    <property type="entry name" value="Thiopurine_S-methyltransferase"/>
    <property type="match status" value="1"/>
</dbReference>
<comment type="catalytic activity">
    <reaction evidence="1 9">
        <text>S-adenosyl-L-methionine + a thiopurine = S-adenosyl-L-homocysteine + a thiopurine S-methylether.</text>
        <dbReference type="EC" id="2.1.1.67"/>
    </reaction>
</comment>
<dbReference type="PROSITE" id="PS51585">
    <property type="entry name" value="SAM_MT_TPMT"/>
    <property type="match status" value="1"/>
</dbReference>
<dbReference type="EMBL" id="AAOF01000009">
    <property type="protein sequence ID" value="EAR21405.1"/>
    <property type="molecule type" value="Genomic_DNA"/>
</dbReference>
<dbReference type="RefSeq" id="WP_005003475.1">
    <property type="nucleotide sequence ID" value="NZ_CH672427.1"/>
</dbReference>
<evidence type="ECO:0000256" key="3">
    <source>
        <dbReference type="ARBA" id="ARBA00008145"/>
    </source>
</evidence>
<evidence type="ECO:0000256" key="7">
    <source>
        <dbReference type="ARBA" id="ARBA00022679"/>
    </source>
</evidence>
<evidence type="ECO:0000256" key="2">
    <source>
        <dbReference type="ARBA" id="ARBA00004496"/>
    </source>
</evidence>
<dbReference type="Gene3D" id="3.40.50.150">
    <property type="entry name" value="Vaccinia Virus protein VP39"/>
    <property type="match status" value="1"/>
</dbReference>
<feature type="binding site" evidence="9">
    <location>
        <position position="45"/>
    </location>
    <ligand>
        <name>S-adenosyl-L-methionine</name>
        <dbReference type="ChEBI" id="CHEBI:59789"/>
    </ligand>
</feature>
<dbReference type="InterPro" id="IPR025835">
    <property type="entry name" value="Thiopurine_S-MeTrfase"/>
</dbReference>
<dbReference type="eggNOG" id="COG0500">
    <property type="taxonomic scope" value="Bacteria"/>
</dbReference>
<evidence type="ECO:0000256" key="5">
    <source>
        <dbReference type="ARBA" id="ARBA00022490"/>
    </source>
</evidence>
<dbReference type="PANTHER" id="PTHR10259:SF11">
    <property type="entry name" value="THIOPURINE S-METHYLTRANSFERASE"/>
    <property type="match status" value="1"/>
</dbReference>
<reference evidence="10 11" key="1">
    <citation type="submission" date="2006-02" db="EMBL/GenBank/DDBJ databases">
        <authorList>
            <person name="Waterbury J."/>
            <person name="Ferriera S."/>
            <person name="Johnson J."/>
            <person name="Kravitz S."/>
            <person name="Halpern A."/>
            <person name="Remington K."/>
            <person name="Beeson K."/>
            <person name="Tran B."/>
            <person name="Rogers Y.-H."/>
            <person name="Friedman R."/>
            <person name="Venter J.C."/>
        </authorList>
    </citation>
    <scope>NUCLEOTIDE SEQUENCE [LARGE SCALE GENOMIC DNA]</scope>
    <source>
        <strain evidence="10 11">Nb-231</strain>
    </source>
</reference>
<feature type="binding site" evidence="9">
    <location>
        <position position="10"/>
    </location>
    <ligand>
        <name>S-adenosyl-L-methionine</name>
        <dbReference type="ChEBI" id="CHEBI:59789"/>
    </ligand>
</feature>
<dbReference type="STRING" id="314278.NB231_13461"/>
<evidence type="ECO:0000313" key="10">
    <source>
        <dbReference type="EMBL" id="EAR21405.1"/>
    </source>
</evidence>
<sequence length="219" mass="24725">MNREFWLQRWAQGEIGFHQPEVNFYLQRYWHVLGVPAGASVLVTLCGKSRDMMWLRAQGHPVFGIEISRYAAEQFFEENALQAHCEHRPPFLHYSAAGVSLLVGDIFDLQPSAIGVVDAVYDRASLVALPPAMRLCYAERLTALLRPGGSMLLITFEYDQQQMPGPPFAVPESEVNALYRGAFQLEILCTADVLTLYPCLHARGLTGLQERVYRLVRRG</sequence>
<protein>
    <recommendedName>
        <fullName evidence="4 9">Thiopurine S-methyltransferase</fullName>
        <ecNumber evidence="4 9">2.1.1.67</ecNumber>
    </recommendedName>
    <alternativeName>
        <fullName evidence="9">Thiopurine methyltransferase</fullName>
    </alternativeName>
</protein>
<keyword evidence="11" id="KW-1185">Reference proteome</keyword>